<dbReference type="EMBL" id="LAYJ01000027">
    <property type="protein sequence ID" value="KKI52329.1"/>
    <property type="molecule type" value="Genomic_DNA"/>
</dbReference>
<accession>A0A0M2NIG8</accession>
<name>A0A0M2NIG8_9FIRM</name>
<proteinExistence type="predicted"/>
<evidence type="ECO:0000313" key="1">
    <source>
        <dbReference type="EMBL" id="KKI52329.1"/>
    </source>
</evidence>
<dbReference type="Proteomes" id="UP000034076">
    <property type="component" value="Unassembled WGS sequence"/>
</dbReference>
<dbReference type="RefSeq" id="WP_046442032.1">
    <property type="nucleotide sequence ID" value="NZ_LAYJ01000027.1"/>
</dbReference>
<keyword evidence="2" id="KW-1185">Reference proteome</keyword>
<dbReference type="OrthoDB" id="9870544at2"/>
<comment type="caution">
    <text evidence="1">The sequence shown here is derived from an EMBL/GenBank/DDBJ whole genome shotgun (WGS) entry which is preliminary data.</text>
</comment>
<sequence>MGRISHKNILLYGHGFYDHSSKRDPISIKDIFGEISRLRNEFTSAQNTIDNYVNLILYGANSGWRGAARSSGKTYCNKYLEHNKSIMIVPDDNGESKGKGQDAILSDLLILSAADHYFKKAWESYAGFLEKNLPAYFDLPAADKYRHELIGVAGEKAANNLFLQMWHGFYRQSFLEVFHEGFTSVLLDLALDIDYEADKIVWQILLENFNQ</sequence>
<organism evidence="1 2">
    <name type="scientific">Christensenella hongkongensis</name>
    <dbReference type="NCBI Taxonomy" id="270498"/>
    <lineage>
        <taxon>Bacteria</taxon>
        <taxon>Bacillati</taxon>
        <taxon>Bacillota</taxon>
        <taxon>Clostridia</taxon>
        <taxon>Christensenellales</taxon>
        <taxon>Christensenellaceae</taxon>
        <taxon>Christensenella</taxon>
    </lineage>
</organism>
<evidence type="ECO:0000313" key="2">
    <source>
        <dbReference type="Proteomes" id="UP000034076"/>
    </source>
</evidence>
<reference evidence="1 2" key="1">
    <citation type="submission" date="2015-04" db="EMBL/GenBank/DDBJ databases">
        <title>Draft genome sequence of bacteremic isolate Catabacter hongkongensis type strain HKU16T.</title>
        <authorList>
            <person name="Lau S.K."/>
            <person name="Teng J.L."/>
            <person name="Huang Y."/>
            <person name="Curreem S.O."/>
            <person name="Tsui S.K."/>
            <person name="Woo P.C."/>
        </authorList>
    </citation>
    <scope>NUCLEOTIDE SEQUENCE [LARGE SCALE GENOMIC DNA]</scope>
    <source>
        <strain evidence="1 2">HKU16</strain>
    </source>
</reference>
<dbReference type="AlphaFoldDB" id="A0A0M2NIG8"/>
<gene>
    <name evidence="1" type="ORF">CHK_0161</name>
</gene>
<protein>
    <submittedName>
        <fullName evidence="1">Uncharacterized protein</fullName>
    </submittedName>
</protein>